<evidence type="ECO:0000313" key="2">
    <source>
        <dbReference type="Proteomes" id="UP000745663"/>
    </source>
</evidence>
<organism evidence="1 2">
    <name type="scientific">Pseudomonas arcuscaelestis</name>
    <dbReference type="NCBI Taxonomy" id="2710591"/>
    <lineage>
        <taxon>Bacteria</taxon>
        <taxon>Pseudomonadati</taxon>
        <taxon>Pseudomonadota</taxon>
        <taxon>Gammaproteobacteria</taxon>
        <taxon>Pseudomonadales</taxon>
        <taxon>Pseudomonadaceae</taxon>
        <taxon>Pseudomonas</taxon>
    </lineage>
</organism>
<name>A0ABS2C6T5_9PSED</name>
<protein>
    <submittedName>
        <fullName evidence="1">DUF4225 domain-containing protein</fullName>
    </submittedName>
</protein>
<sequence>MSRRPSPFPLDSNDYWEVSDAAVRLTKQACTSSARLLSDGRLRMQFNREFAYYAKRVVDDVACGSKTPEQGLSELNQTIRRLAAQTLEIGRKSIGAIAGAAQVATGAGICYASVGTLCLVAGVPLMAHGANNIYESGRNILQGRSDVEGPVRKGYQNISKSLGGTKAEGNIAYSATDLGLSAYSSFRLIVRPGAWRLFYYMPNDYIHSFRGASVSALAVEGVTNMESVMAIQGELAR</sequence>
<reference evidence="1 2" key="1">
    <citation type="submission" date="2020-08" db="EMBL/GenBank/DDBJ databases">
        <title>Description of novel Pseudomonas species.</title>
        <authorList>
            <person name="Duman M."/>
            <person name="Mulet M."/>
            <person name="Altun S."/>
            <person name="Saticioglu I.B."/>
            <person name="Lalucat J."/>
            <person name="Garcia-Valdes E."/>
        </authorList>
    </citation>
    <scope>NUCLEOTIDE SEQUENCE [LARGE SCALE GENOMIC DNA]</scope>
    <source>
        <strain evidence="1 2">P66</strain>
    </source>
</reference>
<evidence type="ECO:0000313" key="1">
    <source>
        <dbReference type="EMBL" id="MBM5461595.1"/>
    </source>
</evidence>
<proteinExistence type="predicted"/>
<dbReference type="EMBL" id="JACOPV010000042">
    <property type="protein sequence ID" value="MBM5461595.1"/>
    <property type="molecule type" value="Genomic_DNA"/>
</dbReference>
<gene>
    <name evidence="1" type="ORF">H8F21_29025</name>
</gene>
<comment type="caution">
    <text evidence="1">The sequence shown here is derived from an EMBL/GenBank/DDBJ whole genome shotgun (WGS) entry which is preliminary data.</text>
</comment>
<dbReference type="InterPro" id="IPR025320">
    <property type="entry name" value="DUF4225"/>
</dbReference>
<dbReference type="Proteomes" id="UP000745663">
    <property type="component" value="Unassembled WGS sequence"/>
</dbReference>
<accession>A0ABS2C6T5</accession>
<keyword evidence="2" id="KW-1185">Reference proteome</keyword>
<dbReference type="Pfam" id="PF13988">
    <property type="entry name" value="DUF4225"/>
    <property type="match status" value="1"/>
</dbReference>